<comment type="caution">
    <text evidence="2">The sequence shown here is derived from an EMBL/GenBank/DDBJ whole genome shotgun (WGS) entry which is preliminary data.</text>
</comment>
<dbReference type="AlphaFoldDB" id="A0A933KYR0"/>
<dbReference type="Gene3D" id="3.90.550.10">
    <property type="entry name" value="Spore Coat Polysaccharide Biosynthesis Protein SpsA, Chain A"/>
    <property type="match status" value="1"/>
</dbReference>
<dbReference type="Proteomes" id="UP000782610">
    <property type="component" value="Unassembled WGS sequence"/>
</dbReference>
<evidence type="ECO:0000259" key="1">
    <source>
        <dbReference type="Pfam" id="PF00535"/>
    </source>
</evidence>
<protein>
    <submittedName>
        <fullName evidence="2">Glycosyltransferase family 2 protein</fullName>
    </submittedName>
</protein>
<gene>
    <name evidence="2" type="ORF">HY834_04870</name>
</gene>
<evidence type="ECO:0000313" key="3">
    <source>
        <dbReference type="Proteomes" id="UP000782610"/>
    </source>
</evidence>
<dbReference type="PANTHER" id="PTHR43685:SF11">
    <property type="entry name" value="GLYCOSYLTRANSFERASE TAGX-RELATED"/>
    <property type="match status" value="1"/>
</dbReference>
<organism evidence="2 3">
    <name type="scientific">Devosia nanyangense</name>
    <dbReference type="NCBI Taxonomy" id="1228055"/>
    <lineage>
        <taxon>Bacteria</taxon>
        <taxon>Pseudomonadati</taxon>
        <taxon>Pseudomonadota</taxon>
        <taxon>Alphaproteobacteria</taxon>
        <taxon>Hyphomicrobiales</taxon>
        <taxon>Devosiaceae</taxon>
        <taxon>Devosia</taxon>
    </lineage>
</organism>
<proteinExistence type="predicted"/>
<dbReference type="CDD" id="cd00761">
    <property type="entry name" value="Glyco_tranf_GTA_type"/>
    <property type="match status" value="1"/>
</dbReference>
<evidence type="ECO:0000313" key="2">
    <source>
        <dbReference type="EMBL" id="MBI4921059.1"/>
    </source>
</evidence>
<feature type="domain" description="Glycosyltransferase 2-like" evidence="1">
    <location>
        <begin position="234"/>
        <end position="364"/>
    </location>
</feature>
<dbReference type="InterPro" id="IPR050834">
    <property type="entry name" value="Glycosyltransf_2"/>
</dbReference>
<dbReference type="Pfam" id="PF00535">
    <property type="entry name" value="Glycos_transf_2"/>
    <property type="match status" value="1"/>
</dbReference>
<accession>A0A933KYR0</accession>
<sequence>MSEGLIAAPKERHGKALTWRGALIARARQTAAATLPPGVKAFLKKLYAAIPNADPRAVETIRLHRLRMLSCGYSERGRRQLVDWAGESTDIALRRRALWELANWHRSRNTQEDRELSLDYFGKLLDIENRASRIVQARIRRSQLRSALGEPAAAHAELDALAAVRDHEDVVLARADISHEVETRLGALNATFRKLELSEITLLPDDGGTAFDRLTSVSAAPGADDGEPPLPLISVIVPAYNAETTIGTAIRSLQMQTHRNIEILVVDDCSSDGTVAVLRRLREEDPRIHIFEQTRNSGAYSARNRALVEARGEFVTCHDSDDWSHPSKLEIQARRLLAAGEGAIANCSRLIFVGEDLAPRARGSGGFFRENFSSLLFRREPVLEKVGGWDTARFAADSEFQQRISIAFGWNAVRSVPLPLSLVRYAETSLTASNAFGYHGYHMGARLFYVGQYQRFHQSGAPKRLSPSDPKRAFYIPEPMRPARTTPKGARRDFDVVCVFDFRLGGADERRGLETIESLRRSGSRVAIFHLPLYEPDPLTPMRPSVLRMLEDGAVEMLVTGERVACRKLLVLSPRMLVDRNDHFLDVEAENTEIVDDGPVLMRVVSGAQTREICDANMRSYCGAPISWTSVPSARAGGAR</sequence>
<dbReference type="InterPro" id="IPR029044">
    <property type="entry name" value="Nucleotide-diphossugar_trans"/>
</dbReference>
<dbReference type="PANTHER" id="PTHR43685">
    <property type="entry name" value="GLYCOSYLTRANSFERASE"/>
    <property type="match status" value="1"/>
</dbReference>
<name>A0A933KYR0_9HYPH</name>
<dbReference type="InterPro" id="IPR001173">
    <property type="entry name" value="Glyco_trans_2-like"/>
</dbReference>
<dbReference type="SUPFAM" id="SSF53448">
    <property type="entry name" value="Nucleotide-diphospho-sugar transferases"/>
    <property type="match status" value="1"/>
</dbReference>
<dbReference type="EMBL" id="JACRAF010000016">
    <property type="protein sequence ID" value="MBI4921059.1"/>
    <property type="molecule type" value="Genomic_DNA"/>
</dbReference>
<reference evidence="2" key="1">
    <citation type="submission" date="2020-07" db="EMBL/GenBank/DDBJ databases">
        <title>Huge and variable diversity of episymbiotic CPR bacteria and DPANN archaea in groundwater ecosystems.</title>
        <authorList>
            <person name="He C.Y."/>
            <person name="Keren R."/>
            <person name="Whittaker M."/>
            <person name="Farag I.F."/>
            <person name="Doudna J."/>
            <person name="Cate J.H.D."/>
            <person name="Banfield J.F."/>
        </authorList>
    </citation>
    <scope>NUCLEOTIDE SEQUENCE</scope>
    <source>
        <strain evidence="2">NC_groundwater_1586_Pr3_B-0.1um_66_15</strain>
    </source>
</reference>